<name>A0ABS6YHT3_9ACTN</name>
<comment type="caution">
    <text evidence="1">The sequence shown here is derived from an EMBL/GenBank/DDBJ whole genome shotgun (WGS) entry which is preliminary data.</text>
</comment>
<keyword evidence="2" id="KW-1185">Reference proteome</keyword>
<dbReference type="Proteomes" id="UP001197114">
    <property type="component" value="Unassembled WGS sequence"/>
</dbReference>
<accession>A0ABS6YHT3</accession>
<proteinExistence type="predicted"/>
<organism evidence="1 2">
    <name type="scientific">Streptomyces anatolicus</name>
    <dbReference type="NCBI Taxonomy" id="2675858"/>
    <lineage>
        <taxon>Bacteria</taxon>
        <taxon>Bacillati</taxon>
        <taxon>Actinomycetota</taxon>
        <taxon>Actinomycetes</taxon>
        <taxon>Kitasatosporales</taxon>
        <taxon>Streptomycetaceae</taxon>
        <taxon>Streptomyces</taxon>
    </lineage>
</organism>
<dbReference type="EMBL" id="WMBF01000016">
    <property type="protein sequence ID" value="MBW5420639.1"/>
    <property type="molecule type" value="Genomic_DNA"/>
</dbReference>
<gene>
    <name evidence="1" type="ORF">GKQ77_03515</name>
</gene>
<reference evidence="1 2" key="1">
    <citation type="submission" date="2019-11" db="EMBL/GenBank/DDBJ databases">
        <authorList>
            <person name="Ay H."/>
        </authorList>
    </citation>
    <scope>NUCLEOTIDE SEQUENCE [LARGE SCALE GENOMIC DNA]</scope>
    <source>
        <strain evidence="1 2">BG9H</strain>
    </source>
</reference>
<evidence type="ECO:0008006" key="3">
    <source>
        <dbReference type="Google" id="ProtNLM"/>
    </source>
</evidence>
<sequence length="170" mass="18550">MDRLLPEWHFREVHRLSVPADQEAVMSAVYGALWSEAPLARALMALTGADVSAGRRIVTDSLSAMGDVIPSDGDEFLFAGIQALDDIPRPEGTTAELVAGCTDPGIVKVGMNLRYADGVLSTETRVLATDEGTRRRFRPYWLFIRFGSGLTRMSMLRAIRARALRQAAGA</sequence>
<evidence type="ECO:0000313" key="2">
    <source>
        <dbReference type="Proteomes" id="UP001197114"/>
    </source>
</evidence>
<evidence type="ECO:0000313" key="1">
    <source>
        <dbReference type="EMBL" id="MBW5420639.1"/>
    </source>
</evidence>
<protein>
    <recommendedName>
        <fullName evidence="3">DUF2867 domain-containing protein</fullName>
    </recommendedName>
</protein>